<evidence type="ECO:0000313" key="4">
    <source>
        <dbReference type="Proteomes" id="UP000465302"/>
    </source>
</evidence>
<feature type="domain" description="LysM" evidence="2">
    <location>
        <begin position="546"/>
        <end position="593"/>
    </location>
</feature>
<dbReference type="Gene3D" id="3.10.350.10">
    <property type="entry name" value="LysM domain"/>
    <property type="match status" value="2"/>
</dbReference>
<reference evidence="3 4" key="1">
    <citation type="journal article" date="2019" name="Emerg. Microbes Infect.">
        <title>Comprehensive subspecies identification of 175 nontuberculous mycobacteria species based on 7547 genomic profiles.</title>
        <authorList>
            <person name="Matsumoto Y."/>
            <person name="Kinjo T."/>
            <person name="Motooka D."/>
            <person name="Nabeya D."/>
            <person name="Jung N."/>
            <person name="Uechi K."/>
            <person name="Horii T."/>
            <person name="Iida T."/>
            <person name="Fujita J."/>
            <person name="Nakamura S."/>
        </authorList>
    </citation>
    <scope>NUCLEOTIDE SEQUENCE [LARGE SCALE GENOMIC DNA]</scope>
    <source>
        <strain evidence="3 4">JCM 6377</strain>
    </source>
</reference>
<evidence type="ECO:0000313" key="3">
    <source>
        <dbReference type="EMBL" id="GFG49787.1"/>
    </source>
</evidence>
<proteinExistence type="predicted"/>
<gene>
    <name evidence="3" type="ORF">MAGR_12280</name>
</gene>
<dbReference type="Gene3D" id="2.120.10.70">
    <property type="entry name" value="Fucose-specific lectin"/>
    <property type="match status" value="1"/>
</dbReference>
<organism evidence="3 4">
    <name type="scientific">Mycolicibacterium agri</name>
    <name type="common">Mycobacterium agri</name>
    <dbReference type="NCBI Taxonomy" id="36811"/>
    <lineage>
        <taxon>Bacteria</taxon>
        <taxon>Bacillati</taxon>
        <taxon>Actinomycetota</taxon>
        <taxon>Actinomycetes</taxon>
        <taxon>Mycobacteriales</taxon>
        <taxon>Mycobacteriaceae</taxon>
        <taxon>Mycolicibacterium</taxon>
    </lineage>
</organism>
<dbReference type="PANTHER" id="PTHR34700">
    <property type="entry name" value="POTASSIUM BINDING PROTEIN KBP"/>
    <property type="match status" value="1"/>
</dbReference>
<sequence length="1674" mass="181649">MRALTPLAPGDTGGSVADLHNALDVLGVGGAITHQERSTQRYGDGTREAVALLQARYEWSDLTVGHFDARCAARTNQLLSGRGDIDIVPDDSAPIAALWEQSRVAGPGSASESSDVAALSRHPANLEVWWRNAANEIRGGYWYDDDKGWQTPYTVPGRKASPHSGIAAVSRMHDTMETWRIDAQEAVRGAFWYDDGKGWREYRDPVAQGVDRATDHSGIAAVSRGPKSQEIWWIASDGLVRGSWYDDNRKNWNTYGGISAQKASLKSGLAAVSRFTDNMEVWWVGEHRSVEGAFWYNDGKPWRPYGEPVAAPGSAAEGPHNLTAVSRTPTSMDLLWISPEGAVRWAYWREGHDWQLSPVVVADDGSASTQGGIAAITRDAESMEVFWIAQDGSVRSAEWTTASGWQIGAIPVAGKDSASSTSGLAATRRTATTTEVFWVEADGSVQVAVRDDANVPFSFRMLRPHDLLDLTCDVVGCRVTTGAAAPTLMHKVVSGETLWAIAEKYYGEGNLFTLIAAANKLPNANLIRPGDVLIIPPKPTSPGPPDTYTVAPGDKLWDIAKRFYGDGNKYSIIANANHIADPDLILPGQQLIIPRLNRPGSQAHLVAVTDDAHIVVRFGSQHVFEQAWPDPPGTATGTAQSRAANESRVVFAVPKGTTMAFTVPGVLAGLTQLRLRVSPLAVPRAEDTRRPPDAQGPPTPPKGDQTAIEAPYRLVVSPDERYGGFAHSADAAEAPGDPSRVELWHTRLAVRMFDSQDRFVGIDERDNTRRTVRAIWSRDENGSGAPATGFEGSLNPADRRAIVRQTADPRLEDRNQSGKLIEPNPLTVDRFYLSSLGAWIDWRAAWEWQRYKPPGAGEKILSAYRHLATLGRDHYVRVEIPIYLYPFGQFGTLVKLTERRINLGEDEAAYLFTRKFIVLRQPLREYSEDLLQVGNVKASALYQLPFTATLVDPIVSPNLDSADESKPFVPHVGGKPYRWKVTGIDHAKRRVSMMTALVVVPAGLGPEVYGKAQKTWFDDVMNNTADKHPIDLNGAEVAFAPSDNAGDTTMRVQGMEFHGEAYDHGCTPWLFKAQVAIPALATLNKVGGPVAVKWAGKYRSGGFNSADKAEIFLTLDNEAKLDFAGGSDRGGGFVEPTISVKGISRVLGGVGDTTGSPTGIAGGHFDPDLFKGTALPKLFGLINLFDIIAKDGGFERAPRLIAEQFGLVKTIDTAWRRLIDALTQAREIFDSDRKIPDAPAGAKLRADALYNSANSAINNLAQAPLQQLLAGLSATPPSNAHATEVANRLTNMSALLTDPFLPAFLRAQLQRPYDATNAALTTARGTDFAKALRAAVENNVVRYEWSPTIKGWPDADHIFHPNDVKRGLNIAVEVRTAKDGRPQSDVSAQLRDFELRLLPGQTELLRIKFGRIGFRMATGGKPEVDVQFNGMEFLGVLGFIEKLRQIIPFDGFSDPPYVDVDTGSVTAGFDLALPSVAIGVFSLENIALGADCRVPFLGEAVTVGFYFCTKEAPFRLTVMAIGGGGWVGIRLSPDGLVLLEMGLEAGASLSVDLGVASGSVSVMVGVYLRLEDKIGQLTGYFRIRGEVEVLGIASASITLELSLTYHFQSGKLIGRASLQVEIEVAFFSASVEITCERKLAGSRGDPTLRDIMPPEDGGQTMWNKYFDSFAIAGD</sequence>
<dbReference type="Pfam" id="PF01476">
    <property type="entry name" value="LysM"/>
    <property type="match status" value="2"/>
</dbReference>
<evidence type="ECO:0000256" key="1">
    <source>
        <dbReference type="SAM" id="MobiDB-lite"/>
    </source>
</evidence>
<dbReference type="RefSeq" id="WP_207767242.1">
    <property type="nucleotide sequence ID" value="NZ_BLKS01000001.1"/>
</dbReference>
<protein>
    <recommendedName>
        <fullName evidence="2">LysM domain-containing protein</fullName>
    </recommendedName>
</protein>
<feature type="region of interest" description="Disordered" evidence="1">
    <location>
        <begin position="625"/>
        <end position="644"/>
    </location>
</feature>
<dbReference type="PROSITE" id="PS51782">
    <property type="entry name" value="LYSM"/>
    <property type="match status" value="2"/>
</dbReference>
<feature type="region of interest" description="Disordered" evidence="1">
    <location>
        <begin position="681"/>
        <end position="708"/>
    </location>
</feature>
<feature type="compositionally biased region" description="Polar residues" evidence="1">
    <location>
        <begin position="635"/>
        <end position="644"/>
    </location>
</feature>
<feature type="domain" description="LysM" evidence="2">
    <location>
        <begin position="488"/>
        <end position="535"/>
    </location>
</feature>
<comment type="caution">
    <text evidence="3">The sequence shown here is derived from an EMBL/GenBank/DDBJ whole genome shotgun (WGS) entry which is preliminary data.</text>
</comment>
<dbReference type="Proteomes" id="UP000465302">
    <property type="component" value="Unassembled WGS sequence"/>
</dbReference>
<dbReference type="InterPro" id="IPR018392">
    <property type="entry name" value="LysM"/>
</dbReference>
<dbReference type="InterPro" id="IPR036779">
    <property type="entry name" value="LysM_dom_sf"/>
</dbReference>
<dbReference type="InterPro" id="IPR052196">
    <property type="entry name" value="Bact_Kbp"/>
</dbReference>
<evidence type="ECO:0000259" key="2">
    <source>
        <dbReference type="PROSITE" id="PS51782"/>
    </source>
</evidence>
<dbReference type="SMART" id="SM00257">
    <property type="entry name" value="LysM"/>
    <property type="match status" value="2"/>
</dbReference>
<accession>A0A7I9VXI4</accession>
<name>A0A7I9VXI4_MYCAG</name>
<dbReference type="CDD" id="cd00118">
    <property type="entry name" value="LysM"/>
    <property type="match status" value="2"/>
</dbReference>
<dbReference type="SUPFAM" id="SSF89372">
    <property type="entry name" value="Fucose-specific lectin"/>
    <property type="match status" value="2"/>
</dbReference>
<dbReference type="SUPFAM" id="SSF54106">
    <property type="entry name" value="LysM domain"/>
    <property type="match status" value="2"/>
</dbReference>
<dbReference type="EMBL" id="BLKS01000001">
    <property type="protein sequence ID" value="GFG49787.1"/>
    <property type="molecule type" value="Genomic_DNA"/>
</dbReference>
<dbReference type="PANTHER" id="PTHR34700:SF4">
    <property type="entry name" value="PHAGE-LIKE ELEMENT PBSX PROTEIN XKDP"/>
    <property type="match status" value="1"/>
</dbReference>